<evidence type="ECO:0000256" key="11">
    <source>
        <dbReference type="HAMAP-Rule" id="MF_01394"/>
    </source>
</evidence>
<comment type="subcellular location">
    <subcellularLocation>
        <location evidence="11 12">Cell membrane</location>
        <topology evidence="11 12">Multi-pass membrane protein</topology>
    </subcellularLocation>
    <subcellularLocation>
        <location evidence="1">Membrane</location>
        <topology evidence="1">Multi-pass membrane protein</topology>
    </subcellularLocation>
</comment>
<dbReference type="PANTHER" id="PTHR11058:SF22">
    <property type="entry name" value="NADH-QUINONE OXIDOREDUCTASE SUBUNIT A"/>
    <property type="match status" value="1"/>
</dbReference>
<evidence type="ECO:0000256" key="1">
    <source>
        <dbReference type="ARBA" id="ARBA00004141"/>
    </source>
</evidence>
<evidence type="ECO:0000256" key="5">
    <source>
        <dbReference type="ARBA" id="ARBA00022692"/>
    </source>
</evidence>
<dbReference type="EC" id="7.1.1.-" evidence="11"/>
<dbReference type="GO" id="GO:0005886">
    <property type="term" value="C:plasma membrane"/>
    <property type="evidence" value="ECO:0007669"/>
    <property type="project" value="UniProtKB-SubCell"/>
</dbReference>
<dbReference type="Proteomes" id="UP000190166">
    <property type="component" value="Unassembled WGS sequence"/>
</dbReference>
<comment type="catalytic activity">
    <reaction evidence="11 12">
        <text>a quinone + NADH + 5 H(+)(in) = a quinol + NAD(+) + 4 H(+)(out)</text>
        <dbReference type="Rhea" id="RHEA:57888"/>
        <dbReference type="ChEBI" id="CHEBI:15378"/>
        <dbReference type="ChEBI" id="CHEBI:24646"/>
        <dbReference type="ChEBI" id="CHEBI:57540"/>
        <dbReference type="ChEBI" id="CHEBI:57945"/>
        <dbReference type="ChEBI" id="CHEBI:132124"/>
    </reaction>
</comment>
<keyword evidence="10 11" id="KW-0472">Membrane</keyword>
<proteinExistence type="inferred from homology"/>
<keyword evidence="6 11" id="KW-0874">Quinone</keyword>
<reference evidence="13 14" key="1">
    <citation type="submission" date="2017-02" db="EMBL/GenBank/DDBJ databases">
        <authorList>
            <person name="Peterson S.W."/>
        </authorList>
    </citation>
    <scope>NUCLEOTIDE SEQUENCE [LARGE SCALE GENOMIC DNA]</scope>
    <source>
        <strain evidence="13 14">DSM 18108</strain>
    </source>
</reference>
<evidence type="ECO:0000256" key="3">
    <source>
        <dbReference type="ARBA" id="ARBA00022448"/>
    </source>
</evidence>
<feature type="transmembrane region" description="Helical" evidence="11">
    <location>
        <begin position="123"/>
        <end position="144"/>
    </location>
</feature>
<dbReference type="Pfam" id="PF00507">
    <property type="entry name" value="Oxidored_q4"/>
    <property type="match status" value="1"/>
</dbReference>
<keyword evidence="5 11" id="KW-0812">Transmembrane</keyword>
<organism evidence="13 14">
    <name type="scientific">Chitinophaga ginsengisegetis</name>
    <dbReference type="NCBI Taxonomy" id="393003"/>
    <lineage>
        <taxon>Bacteria</taxon>
        <taxon>Pseudomonadati</taxon>
        <taxon>Bacteroidota</taxon>
        <taxon>Chitinophagia</taxon>
        <taxon>Chitinophagales</taxon>
        <taxon>Chitinophagaceae</taxon>
        <taxon>Chitinophaga</taxon>
    </lineage>
</organism>
<comment type="function">
    <text evidence="11">NDH-1 shuttles electrons from NADH, via FMN and iron-sulfur (Fe-S) centers, to quinones in the respiratory chain. The immediate electron acceptor for the enzyme in this species is believed to be a menaquinone. Couples the redox reaction to proton translocation (for every two electrons transferred, four hydrogen ions are translocated across the cytoplasmic membrane), and thus conserves the redox energy in a proton gradient.</text>
</comment>
<keyword evidence="8 11" id="KW-1133">Transmembrane helix</keyword>
<comment type="similarity">
    <text evidence="2 11 12">Belongs to the complex I subunit 3 family.</text>
</comment>
<dbReference type="InterPro" id="IPR000440">
    <property type="entry name" value="NADH_UbQ/plastoQ_OxRdtase_su3"/>
</dbReference>
<name>A0A1T5NMH8_9BACT</name>
<evidence type="ECO:0000313" key="13">
    <source>
        <dbReference type="EMBL" id="SKD01615.1"/>
    </source>
</evidence>
<evidence type="ECO:0000256" key="12">
    <source>
        <dbReference type="RuleBase" id="RU003639"/>
    </source>
</evidence>
<evidence type="ECO:0000256" key="7">
    <source>
        <dbReference type="ARBA" id="ARBA00022967"/>
    </source>
</evidence>
<evidence type="ECO:0000256" key="4">
    <source>
        <dbReference type="ARBA" id="ARBA00022475"/>
    </source>
</evidence>
<dbReference type="EMBL" id="FUZZ01000001">
    <property type="protein sequence ID" value="SKD01615.1"/>
    <property type="molecule type" value="Genomic_DNA"/>
</dbReference>
<dbReference type="GO" id="GO:0048038">
    <property type="term" value="F:quinone binding"/>
    <property type="evidence" value="ECO:0007669"/>
    <property type="project" value="UniProtKB-KW"/>
</dbReference>
<dbReference type="HAMAP" id="MF_01394">
    <property type="entry name" value="NDH1_NuoA"/>
    <property type="match status" value="1"/>
</dbReference>
<dbReference type="GO" id="GO:0008137">
    <property type="term" value="F:NADH dehydrogenase (ubiquinone) activity"/>
    <property type="evidence" value="ECO:0007669"/>
    <property type="project" value="InterPro"/>
</dbReference>
<keyword evidence="9 11" id="KW-0520">NAD</keyword>
<feature type="transmembrane region" description="Helical" evidence="11">
    <location>
        <begin position="68"/>
        <end position="92"/>
    </location>
</feature>
<accession>A0A1T5NMH8</accession>
<gene>
    <name evidence="11" type="primary">nuoA</name>
    <name evidence="13" type="ORF">SAMN05660461_2238</name>
</gene>
<dbReference type="InterPro" id="IPR023043">
    <property type="entry name" value="NAD(P)H_OxRDtase_bac/plastid"/>
</dbReference>
<evidence type="ECO:0000256" key="8">
    <source>
        <dbReference type="ARBA" id="ARBA00022989"/>
    </source>
</evidence>
<dbReference type="Gene3D" id="1.20.58.1610">
    <property type="entry name" value="NADH:ubiquinone/plastoquinone oxidoreductase, chain 3"/>
    <property type="match status" value="1"/>
</dbReference>
<keyword evidence="7 11" id="KW-1278">Translocase</keyword>
<dbReference type="AlphaFoldDB" id="A0A1T5NMH8"/>
<evidence type="ECO:0000256" key="6">
    <source>
        <dbReference type="ARBA" id="ARBA00022719"/>
    </source>
</evidence>
<feature type="transmembrane region" description="Helical" evidence="11">
    <location>
        <begin position="150"/>
        <end position="172"/>
    </location>
</feature>
<keyword evidence="14" id="KW-1185">Reference proteome</keyword>
<evidence type="ECO:0000313" key="14">
    <source>
        <dbReference type="Proteomes" id="UP000190166"/>
    </source>
</evidence>
<dbReference type="PANTHER" id="PTHR11058">
    <property type="entry name" value="NADH-UBIQUINONE OXIDOREDUCTASE CHAIN 3"/>
    <property type="match status" value="1"/>
</dbReference>
<dbReference type="GO" id="GO:0050136">
    <property type="term" value="F:NADH dehydrogenase (quinone) (non-electrogenic) activity"/>
    <property type="evidence" value="ECO:0007669"/>
    <property type="project" value="UniProtKB-UniRule"/>
</dbReference>
<sequence>MHIKLKTSCTRRRFFSFRLVKKDNILNPNRFDIWSTYSIFAHSDNVFIGKLMYTETVFLSATTTPFSYFPIVLQLIAALGFVGITMLATHFLGPKRKTSDKLINFESGIEQKGNARQPVAIKYFLTAILFVLFDVEVIFFYPYAVNFRELGWEGFTAVLMFVGFFLCGFIYITKKGALKWED</sequence>
<comment type="subunit">
    <text evidence="11">NDH-1 is composed of 14 different subunits. Subunits NuoA, H, J, K, L, M, N constitute the membrane sector of the complex.</text>
</comment>
<evidence type="ECO:0000256" key="2">
    <source>
        <dbReference type="ARBA" id="ARBA00008472"/>
    </source>
</evidence>
<dbReference type="STRING" id="393003.SAMN05660461_2238"/>
<keyword evidence="4 11" id="KW-1003">Cell membrane</keyword>
<keyword evidence="3 11" id="KW-0813">Transport</keyword>
<protein>
    <recommendedName>
        <fullName evidence="11">NADH-quinone oxidoreductase subunit A</fullName>
        <ecNumber evidence="11">7.1.1.-</ecNumber>
    </recommendedName>
    <alternativeName>
        <fullName evidence="11">NADH dehydrogenase I subunit A</fullName>
    </alternativeName>
    <alternativeName>
        <fullName evidence="11">NDH-1 subunit A</fullName>
    </alternativeName>
    <alternativeName>
        <fullName evidence="11">NUO1</fullName>
    </alternativeName>
</protein>
<evidence type="ECO:0000256" key="9">
    <source>
        <dbReference type="ARBA" id="ARBA00023027"/>
    </source>
</evidence>
<evidence type="ECO:0000256" key="10">
    <source>
        <dbReference type="ARBA" id="ARBA00023136"/>
    </source>
</evidence>
<dbReference type="InterPro" id="IPR038430">
    <property type="entry name" value="NDAH_ubi_oxred_su3_sf"/>
</dbReference>
<dbReference type="GO" id="GO:0030964">
    <property type="term" value="C:NADH dehydrogenase complex"/>
    <property type="evidence" value="ECO:0007669"/>
    <property type="project" value="TreeGrafter"/>
</dbReference>